<dbReference type="InterPro" id="IPR011009">
    <property type="entry name" value="Kinase-like_dom_sf"/>
</dbReference>
<name>A0A6A0AIS7_HAELA</name>
<keyword evidence="4" id="KW-1185">Reference proteome</keyword>
<dbReference type="Proteomes" id="UP000485058">
    <property type="component" value="Unassembled WGS sequence"/>
</dbReference>
<keyword evidence="3" id="KW-0808">Transferase</keyword>
<dbReference type="InterPro" id="IPR000719">
    <property type="entry name" value="Prot_kinase_dom"/>
</dbReference>
<evidence type="ECO:0000259" key="2">
    <source>
        <dbReference type="PROSITE" id="PS50011"/>
    </source>
</evidence>
<keyword evidence="3" id="KW-0418">Kinase</keyword>
<evidence type="ECO:0000256" key="1">
    <source>
        <dbReference type="ARBA" id="ARBA00005926"/>
    </source>
</evidence>
<organism evidence="3 4">
    <name type="scientific">Haematococcus lacustris</name>
    <name type="common">Green alga</name>
    <name type="synonym">Haematococcus pluvialis</name>
    <dbReference type="NCBI Taxonomy" id="44745"/>
    <lineage>
        <taxon>Eukaryota</taxon>
        <taxon>Viridiplantae</taxon>
        <taxon>Chlorophyta</taxon>
        <taxon>core chlorophytes</taxon>
        <taxon>Chlorophyceae</taxon>
        <taxon>CS clade</taxon>
        <taxon>Chlamydomonadales</taxon>
        <taxon>Haematococcaceae</taxon>
        <taxon>Haematococcus</taxon>
    </lineage>
</organism>
<dbReference type="GO" id="GO:0004672">
    <property type="term" value="F:protein kinase activity"/>
    <property type="evidence" value="ECO:0007669"/>
    <property type="project" value="InterPro"/>
</dbReference>
<dbReference type="EMBL" id="BLLF01006747">
    <property type="protein sequence ID" value="GFH32518.1"/>
    <property type="molecule type" value="Genomic_DNA"/>
</dbReference>
<evidence type="ECO:0000313" key="4">
    <source>
        <dbReference type="Proteomes" id="UP000485058"/>
    </source>
</evidence>
<feature type="non-terminal residue" evidence="3">
    <location>
        <position position="129"/>
    </location>
</feature>
<evidence type="ECO:0000313" key="3">
    <source>
        <dbReference type="EMBL" id="GFH32518.1"/>
    </source>
</evidence>
<proteinExistence type="inferred from homology"/>
<dbReference type="PROSITE" id="PS50011">
    <property type="entry name" value="PROTEIN_KINASE_DOM"/>
    <property type="match status" value="1"/>
</dbReference>
<dbReference type="GO" id="GO:0005524">
    <property type="term" value="F:ATP binding"/>
    <property type="evidence" value="ECO:0007669"/>
    <property type="project" value="InterPro"/>
</dbReference>
<feature type="domain" description="Protein kinase" evidence="2">
    <location>
        <begin position="1"/>
        <end position="129"/>
    </location>
</feature>
<sequence length="129" mass="13767">VLVAGCPWVAQVKPANFAQVPGTAEEDGIGDWRLLDFGLARRYVDDAGVPLAEREDAAFRGSTTYASVHAHAHGDLSRRDDLWSWLYLVAELIEGTLPWRQEVAVGAGGPAAGQADVGTQRDAVAAVKQ</sequence>
<dbReference type="Gene3D" id="1.10.510.10">
    <property type="entry name" value="Transferase(Phosphotransferase) domain 1"/>
    <property type="match status" value="1"/>
</dbReference>
<dbReference type="InterPro" id="IPR050235">
    <property type="entry name" value="CK1_Ser-Thr_kinase"/>
</dbReference>
<comment type="caution">
    <text evidence="3">The sequence shown here is derived from an EMBL/GenBank/DDBJ whole genome shotgun (WGS) entry which is preliminary data.</text>
</comment>
<reference evidence="3 4" key="1">
    <citation type="submission" date="2020-02" db="EMBL/GenBank/DDBJ databases">
        <title>Draft genome sequence of Haematococcus lacustris strain NIES-144.</title>
        <authorList>
            <person name="Morimoto D."/>
            <person name="Nakagawa S."/>
            <person name="Yoshida T."/>
            <person name="Sawayama S."/>
        </authorList>
    </citation>
    <scope>NUCLEOTIDE SEQUENCE [LARGE SCALE GENOMIC DNA]</scope>
    <source>
        <strain evidence="3 4">NIES-144</strain>
    </source>
</reference>
<gene>
    <name evidence="3" type="ORF">HaLaN_31752</name>
</gene>
<dbReference type="SUPFAM" id="SSF56112">
    <property type="entry name" value="Protein kinase-like (PK-like)"/>
    <property type="match status" value="1"/>
</dbReference>
<comment type="similarity">
    <text evidence="1">Belongs to the protein kinase superfamily. CK1 Ser/Thr protein kinase family. Casein kinase I subfamily.</text>
</comment>
<dbReference type="PANTHER" id="PTHR11909">
    <property type="entry name" value="CASEIN KINASE-RELATED"/>
    <property type="match status" value="1"/>
</dbReference>
<accession>A0A6A0AIS7</accession>
<dbReference type="AlphaFoldDB" id="A0A6A0AIS7"/>
<protein>
    <submittedName>
        <fullName evidence="3">Kinase-like protein</fullName>
    </submittedName>
</protein>
<feature type="non-terminal residue" evidence="3">
    <location>
        <position position="1"/>
    </location>
</feature>